<comment type="cofactor">
    <cofactor evidence="1">
        <name>FAD</name>
        <dbReference type="ChEBI" id="CHEBI:57692"/>
    </cofactor>
</comment>
<dbReference type="RefSeq" id="WP_208044490.1">
    <property type="nucleotide sequence ID" value="NZ_JAGDYL010000001.1"/>
</dbReference>
<evidence type="ECO:0000313" key="8">
    <source>
        <dbReference type="Proteomes" id="UP000664398"/>
    </source>
</evidence>
<dbReference type="AlphaFoldDB" id="A0A939LVM9"/>
<comment type="caution">
    <text evidence="7">The sequence shown here is derived from an EMBL/GenBank/DDBJ whole genome shotgun (WGS) entry which is preliminary data.</text>
</comment>
<evidence type="ECO:0000256" key="3">
    <source>
        <dbReference type="ARBA" id="ARBA00022827"/>
    </source>
</evidence>
<dbReference type="PRINTS" id="PR00368">
    <property type="entry name" value="FADPNR"/>
</dbReference>
<dbReference type="InterPro" id="IPR036188">
    <property type="entry name" value="FAD/NAD-bd_sf"/>
</dbReference>
<evidence type="ECO:0000313" key="7">
    <source>
        <dbReference type="EMBL" id="MBO1804018.1"/>
    </source>
</evidence>
<dbReference type="Proteomes" id="UP000664398">
    <property type="component" value="Unassembled WGS sequence"/>
</dbReference>
<dbReference type="SUPFAM" id="SSF51905">
    <property type="entry name" value="FAD/NAD(P)-binding domain"/>
    <property type="match status" value="1"/>
</dbReference>
<name>A0A939LVM9_9MICO</name>
<reference evidence="7" key="1">
    <citation type="submission" date="2021-03" db="EMBL/GenBank/DDBJ databases">
        <title>Leucobacter chromiisoli sp. nov., isolated from chromium-containing soil of chemical plant.</title>
        <authorList>
            <person name="Xu Z."/>
        </authorList>
    </citation>
    <scope>NUCLEOTIDE SEQUENCE</scope>
    <source>
        <strain evidence="7">A2</strain>
    </source>
</reference>
<dbReference type="InterPro" id="IPR028202">
    <property type="entry name" value="Reductase_C"/>
</dbReference>
<dbReference type="Pfam" id="PF14759">
    <property type="entry name" value="Reductase_C"/>
    <property type="match status" value="1"/>
</dbReference>
<evidence type="ECO:0000256" key="4">
    <source>
        <dbReference type="ARBA" id="ARBA00023002"/>
    </source>
</evidence>
<dbReference type="GO" id="GO:0016651">
    <property type="term" value="F:oxidoreductase activity, acting on NAD(P)H"/>
    <property type="evidence" value="ECO:0007669"/>
    <property type="project" value="TreeGrafter"/>
</dbReference>
<gene>
    <name evidence="7" type="ORF">J4H91_01620</name>
</gene>
<dbReference type="SUPFAM" id="SSF55424">
    <property type="entry name" value="FAD/NAD-linked reductases, dimerisation (C-terminal) domain"/>
    <property type="match status" value="1"/>
</dbReference>
<keyword evidence="8" id="KW-1185">Reference proteome</keyword>
<feature type="domain" description="Reductase C-terminal" evidence="6">
    <location>
        <begin position="320"/>
        <end position="405"/>
    </location>
</feature>
<sequence length="406" mass="42708">MSTRIVIVGGGLAAATAAEELRARRHSGSIDLVTAEQHRPYQRPPLSKGYLAGKEGLDAVYAHPDGWEAQHDIALHVGNPAVRIAEGSVELADGAVLPFDRLLLATGAQPRRLAVPGGDAHGLHVLRTLDDADRLRAALSAGGRRVVLVGAGWIGLELAAAARGYDNEVTVVSPDPIPLVKAVGPEMGSMFRGLHEQHGVEFLLGEAVTGIDTDESGAASGVITDRRSVPADVVIVGIGAVPDTSLAETAGLEIDGGVLVDEHLRTSAPAIYAAGDVANAFHPVLGARLRSEHWANAIAGGKVAGANMLGGDAVLDDIPYFYTDQYDLGMEYSGYASSADEAELVIRGDLEAREFVAFWVADGRVVAGMNVNVWEVNDQVQRLIRDRVAVDRARLADAGVDLREIA</sequence>
<dbReference type="EMBL" id="JAGDYL010000001">
    <property type="protein sequence ID" value="MBO1804018.1"/>
    <property type="molecule type" value="Genomic_DNA"/>
</dbReference>
<keyword evidence="2" id="KW-0285">Flavoprotein</keyword>
<dbReference type="GO" id="GO:0005737">
    <property type="term" value="C:cytoplasm"/>
    <property type="evidence" value="ECO:0007669"/>
    <property type="project" value="TreeGrafter"/>
</dbReference>
<evidence type="ECO:0000256" key="1">
    <source>
        <dbReference type="ARBA" id="ARBA00001974"/>
    </source>
</evidence>
<keyword evidence="4" id="KW-0560">Oxidoreductase</keyword>
<feature type="domain" description="FAD/NAD(P)-binding" evidence="5">
    <location>
        <begin position="4"/>
        <end position="301"/>
    </location>
</feature>
<proteinExistence type="predicted"/>
<dbReference type="Pfam" id="PF07992">
    <property type="entry name" value="Pyr_redox_2"/>
    <property type="match status" value="1"/>
</dbReference>
<organism evidence="7 8">
    <name type="scientific">Leucobacter ruminantium</name>
    <dbReference type="NCBI Taxonomy" id="1289170"/>
    <lineage>
        <taxon>Bacteria</taxon>
        <taxon>Bacillati</taxon>
        <taxon>Actinomycetota</taxon>
        <taxon>Actinomycetes</taxon>
        <taxon>Micrococcales</taxon>
        <taxon>Microbacteriaceae</taxon>
        <taxon>Leucobacter</taxon>
    </lineage>
</organism>
<dbReference type="InterPro" id="IPR023753">
    <property type="entry name" value="FAD/NAD-binding_dom"/>
</dbReference>
<dbReference type="InterPro" id="IPR016156">
    <property type="entry name" value="FAD/NAD-linked_Rdtase_dimer_sf"/>
</dbReference>
<evidence type="ECO:0000259" key="6">
    <source>
        <dbReference type="Pfam" id="PF14759"/>
    </source>
</evidence>
<dbReference type="InterPro" id="IPR050446">
    <property type="entry name" value="FAD-oxidoreductase/Apoptosis"/>
</dbReference>
<dbReference type="Gene3D" id="3.30.390.30">
    <property type="match status" value="1"/>
</dbReference>
<dbReference type="PANTHER" id="PTHR43557:SF2">
    <property type="entry name" value="RIESKE DOMAIN-CONTAINING PROTEIN-RELATED"/>
    <property type="match status" value="1"/>
</dbReference>
<dbReference type="PRINTS" id="PR00411">
    <property type="entry name" value="PNDRDTASEI"/>
</dbReference>
<evidence type="ECO:0000259" key="5">
    <source>
        <dbReference type="Pfam" id="PF07992"/>
    </source>
</evidence>
<protein>
    <submittedName>
        <fullName evidence="7">FAD-dependent oxidoreductase</fullName>
    </submittedName>
</protein>
<accession>A0A939LVM9</accession>
<keyword evidence="3" id="KW-0274">FAD</keyword>
<evidence type="ECO:0000256" key="2">
    <source>
        <dbReference type="ARBA" id="ARBA00022630"/>
    </source>
</evidence>
<dbReference type="PANTHER" id="PTHR43557">
    <property type="entry name" value="APOPTOSIS-INDUCING FACTOR 1"/>
    <property type="match status" value="1"/>
</dbReference>
<dbReference type="Gene3D" id="3.50.50.60">
    <property type="entry name" value="FAD/NAD(P)-binding domain"/>
    <property type="match status" value="2"/>
</dbReference>